<gene>
    <name evidence="2" type="ORF">MSAN_01618300</name>
</gene>
<comment type="caution">
    <text evidence="2">The sequence shown here is derived from an EMBL/GenBank/DDBJ whole genome shotgun (WGS) entry which is preliminary data.</text>
</comment>
<reference evidence="2" key="1">
    <citation type="submission" date="2020-05" db="EMBL/GenBank/DDBJ databases">
        <title>Mycena genomes resolve the evolution of fungal bioluminescence.</title>
        <authorList>
            <person name="Tsai I.J."/>
        </authorList>
    </citation>
    <scope>NUCLEOTIDE SEQUENCE</scope>
    <source>
        <strain evidence="2">160909Yilan</strain>
    </source>
</reference>
<name>A0A8H6XYD2_9AGAR</name>
<sequence length="144" mass="13873">MVRILSVVCTLFLAAFSVAAPLSVRQVGDAQCNEDRANTVAGLVATNAAVKQIDTTDPATASAVQAAQAGLKSAGQGIAAIAVALVAGQNAPAADRAQVGAGLTAAQTALTGITDPAASDAVTAALGKLATTITAGEAVAADCN</sequence>
<protein>
    <submittedName>
        <fullName evidence="2">Uncharacterized protein</fullName>
    </submittedName>
</protein>
<keyword evidence="3" id="KW-1185">Reference proteome</keyword>
<dbReference type="EMBL" id="JACAZH010000014">
    <property type="protein sequence ID" value="KAF7350583.1"/>
    <property type="molecule type" value="Genomic_DNA"/>
</dbReference>
<dbReference type="AlphaFoldDB" id="A0A8H6XYD2"/>
<accession>A0A8H6XYD2</accession>
<evidence type="ECO:0000313" key="3">
    <source>
        <dbReference type="Proteomes" id="UP000623467"/>
    </source>
</evidence>
<feature type="chain" id="PRO_5034586398" evidence="1">
    <location>
        <begin position="20"/>
        <end position="144"/>
    </location>
</feature>
<keyword evidence="1" id="KW-0732">Signal</keyword>
<evidence type="ECO:0000313" key="2">
    <source>
        <dbReference type="EMBL" id="KAF7350583.1"/>
    </source>
</evidence>
<evidence type="ECO:0000256" key="1">
    <source>
        <dbReference type="SAM" id="SignalP"/>
    </source>
</evidence>
<organism evidence="2 3">
    <name type="scientific">Mycena sanguinolenta</name>
    <dbReference type="NCBI Taxonomy" id="230812"/>
    <lineage>
        <taxon>Eukaryota</taxon>
        <taxon>Fungi</taxon>
        <taxon>Dikarya</taxon>
        <taxon>Basidiomycota</taxon>
        <taxon>Agaricomycotina</taxon>
        <taxon>Agaricomycetes</taxon>
        <taxon>Agaricomycetidae</taxon>
        <taxon>Agaricales</taxon>
        <taxon>Marasmiineae</taxon>
        <taxon>Mycenaceae</taxon>
        <taxon>Mycena</taxon>
    </lineage>
</organism>
<feature type="signal peptide" evidence="1">
    <location>
        <begin position="1"/>
        <end position="19"/>
    </location>
</feature>
<proteinExistence type="predicted"/>
<dbReference type="OrthoDB" id="3178264at2759"/>
<dbReference type="Proteomes" id="UP000623467">
    <property type="component" value="Unassembled WGS sequence"/>
</dbReference>